<keyword evidence="3" id="KW-1185">Reference proteome</keyword>
<evidence type="ECO:0000313" key="2">
    <source>
        <dbReference type="EMBL" id="KAE9401587.1"/>
    </source>
</evidence>
<reference evidence="2" key="1">
    <citation type="journal article" date="2019" name="Environ. Microbiol.">
        <title>Fungal ecological strategies reflected in gene transcription - a case study of two litter decomposers.</title>
        <authorList>
            <person name="Barbi F."/>
            <person name="Kohler A."/>
            <person name="Barry K."/>
            <person name="Baskaran P."/>
            <person name="Daum C."/>
            <person name="Fauchery L."/>
            <person name="Ihrmark K."/>
            <person name="Kuo A."/>
            <person name="LaButti K."/>
            <person name="Lipzen A."/>
            <person name="Morin E."/>
            <person name="Grigoriev I.V."/>
            <person name="Henrissat B."/>
            <person name="Lindahl B."/>
            <person name="Martin F."/>
        </authorList>
    </citation>
    <scope>NUCLEOTIDE SEQUENCE</scope>
    <source>
        <strain evidence="2">JB14</strain>
    </source>
</reference>
<accession>A0A6A4HXD8</accession>
<evidence type="ECO:0000256" key="1">
    <source>
        <dbReference type="SAM" id="Phobius"/>
    </source>
</evidence>
<keyword evidence="1" id="KW-0472">Membrane</keyword>
<sequence>MATSIPSRTCLQDDHVKCHPPDSSRTAELSVQSNNASYRFRKTISSLSVCIVLSCLITLIYSSTSFLMKTDLELYTLSGCNWRTPSKLKEFEVRRSPFWWIILHLVHGEHGYRLRMVTCNMVLHLHSLLMRSPLDLPLSLLKNQMIVGALSYLFTGKSRWSICA</sequence>
<name>A0A6A4HXD8_9AGAR</name>
<gene>
    <name evidence="2" type="ORF">BT96DRAFT_598162</name>
</gene>
<dbReference type="Proteomes" id="UP000799118">
    <property type="component" value="Unassembled WGS sequence"/>
</dbReference>
<dbReference type="EMBL" id="ML769444">
    <property type="protein sequence ID" value="KAE9401587.1"/>
    <property type="molecule type" value="Genomic_DNA"/>
</dbReference>
<feature type="transmembrane region" description="Helical" evidence="1">
    <location>
        <begin position="43"/>
        <end position="61"/>
    </location>
</feature>
<organism evidence="2 3">
    <name type="scientific">Gymnopus androsaceus JB14</name>
    <dbReference type="NCBI Taxonomy" id="1447944"/>
    <lineage>
        <taxon>Eukaryota</taxon>
        <taxon>Fungi</taxon>
        <taxon>Dikarya</taxon>
        <taxon>Basidiomycota</taxon>
        <taxon>Agaricomycotina</taxon>
        <taxon>Agaricomycetes</taxon>
        <taxon>Agaricomycetidae</taxon>
        <taxon>Agaricales</taxon>
        <taxon>Marasmiineae</taxon>
        <taxon>Omphalotaceae</taxon>
        <taxon>Gymnopus</taxon>
    </lineage>
</organism>
<protein>
    <submittedName>
        <fullName evidence="2">Uncharacterized protein</fullName>
    </submittedName>
</protein>
<keyword evidence="1" id="KW-1133">Transmembrane helix</keyword>
<evidence type="ECO:0000313" key="3">
    <source>
        <dbReference type="Proteomes" id="UP000799118"/>
    </source>
</evidence>
<dbReference type="AlphaFoldDB" id="A0A6A4HXD8"/>
<keyword evidence="1" id="KW-0812">Transmembrane</keyword>
<proteinExistence type="predicted"/>